<proteinExistence type="predicted"/>
<accession>A0ABV0WG82</accession>
<protein>
    <submittedName>
        <fullName evidence="1">Uncharacterized protein</fullName>
    </submittedName>
</protein>
<reference evidence="1 2" key="1">
    <citation type="submission" date="2021-06" db="EMBL/GenBank/DDBJ databases">
        <authorList>
            <person name="Palmer J.M."/>
        </authorList>
    </citation>
    <scope>NUCLEOTIDE SEQUENCE [LARGE SCALE GENOMIC DNA]</scope>
    <source>
        <strain evidence="1 2">XR_2019</strain>
        <tissue evidence="1">Muscle</tissue>
    </source>
</reference>
<sequence>MQVRVGTPRSATYTISFPGLMVLKATHLKMHGFYLEVCTVLPNWRSALQRGEQHTLLLTFERPEFNVACIKSIDLLLRLHGKDVVKAWGDPFGYRKSSGRM</sequence>
<name>A0ABV0WG82_9TELE</name>
<dbReference type="EMBL" id="JAHRIM010042204">
    <property type="protein sequence ID" value="MEQ2267457.1"/>
    <property type="molecule type" value="Genomic_DNA"/>
</dbReference>
<dbReference type="Proteomes" id="UP001444071">
    <property type="component" value="Unassembled WGS sequence"/>
</dbReference>
<gene>
    <name evidence="1" type="ORF">XENORESO_006338</name>
</gene>
<evidence type="ECO:0000313" key="1">
    <source>
        <dbReference type="EMBL" id="MEQ2267457.1"/>
    </source>
</evidence>
<comment type="caution">
    <text evidence="1">The sequence shown here is derived from an EMBL/GenBank/DDBJ whole genome shotgun (WGS) entry which is preliminary data.</text>
</comment>
<keyword evidence="2" id="KW-1185">Reference proteome</keyword>
<evidence type="ECO:0000313" key="2">
    <source>
        <dbReference type="Proteomes" id="UP001444071"/>
    </source>
</evidence>
<organism evidence="1 2">
    <name type="scientific">Xenotaenia resolanae</name>
    <dbReference type="NCBI Taxonomy" id="208358"/>
    <lineage>
        <taxon>Eukaryota</taxon>
        <taxon>Metazoa</taxon>
        <taxon>Chordata</taxon>
        <taxon>Craniata</taxon>
        <taxon>Vertebrata</taxon>
        <taxon>Euteleostomi</taxon>
        <taxon>Actinopterygii</taxon>
        <taxon>Neopterygii</taxon>
        <taxon>Teleostei</taxon>
        <taxon>Neoteleostei</taxon>
        <taxon>Acanthomorphata</taxon>
        <taxon>Ovalentaria</taxon>
        <taxon>Atherinomorphae</taxon>
        <taxon>Cyprinodontiformes</taxon>
        <taxon>Goodeidae</taxon>
        <taxon>Xenotaenia</taxon>
    </lineage>
</organism>